<evidence type="ECO:0000313" key="1">
    <source>
        <dbReference type="EMBL" id="KAI5655190.1"/>
    </source>
</evidence>
<sequence>MEEAKTEKNLKISRKMDPKIWSKLPEDVLEHVLSFLPLKTFLSLTSTCKHFKTLIFSPSFVSKFTSSSSSQFSSFLLLSHPQFHCKSPLFDTNHNSWRNLPLPFSPTLSSASSSTLLCISNGHLCFSNPNLSSFIICNILAKSSRTVKFPKWPPSYELLNFVSEPKGYNYKLFMLSSFGPSSIAFVYDSKVHLWRQFEGLNHALHHHEGVFFNGLLYFITPEPFCVEFFHLENGKWGRLGIELPAGLVFARLVSDGHKKLFLIGGIGYNGIARSMKLWELNEDGNFWVEIGRIPELMIRKFVSVCYHKYEHVYSFWHQDLICICCYNWPEILYYKVCRRTWHWLPKCPLLPEKWSCGFRWFSFVPQLYAFA</sequence>
<keyword evidence="2" id="KW-1185">Reference proteome</keyword>
<protein>
    <submittedName>
        <fullName evidence="1">Uncharacterized protein</fullName>
    </submittedName>
</protein>
<dbReference type="Proteomes" id="UP001060085">
    <property type="component" value="Linkage Group LG07"/>
</dbReference>
<evidence type="ECO:0000313" key="2">
    <source>
        <dbReference type="Proteomes" id="UP001060085"/>
    </source>
</evidence>
<comment type="caution">
    <text evidence="1">The sequence shown here is derived from an EMBL/GenBank/DDBJ whole genome shotgun (WGS) entry which is preliminary data.</text>
</comment>
<organism evidence="1 2">
    <name type="scientific">Catharanthus roseus</name>
    <name type="common">Madagascar periwinkle</name>
    <name type="synonym">Vinca rosea</name>
    <dbReference type="NCBI Taxonomy" id="4058"/>
    <lineage>
        <taxon>Eukaryota</taxon>
        <taxon>Viridiplantae</taxon>
        <taxon>Streptophyta</taxon>
        <taxon>Embryophyta</taxon>
        <taxon>Tracheophyta</taxon>
        <taxon>Spermatophyta</taxon>
        <taxon>Magnoliopsida</taxon>
        <taxon>eudicotyledons</taxon>
        <taxon>Gunneridae</taxon>
        <taxon>Pentapetalae</taxon>
        <taxon>asterids</taxon>
        <taxon>lamiids</taxon>
        <taxon>Gentianales</taxon>
        <taxon>Apocynaceae</taxon>
        <taxon>Rauvolfioideae</taxon>
        <taxon>Vinceae</taxon>
        <taxon>Catharanthinae</taxon>
        <taxon>Catharanthus</taxon>
    </lineage>
</organism>
<gene>
    <name evidence="1" type="ORF">M9H77_32377</name>
</gene>
<accession>A0ACC0A4L7</accession>
<reference evidence="2" key="1">
    <citation type="journal article" date="2023" name="Nat. Plants">
        <title>Single-cell RNA sequencing provides a high-resolution roadmap for understanding the multicellular compartmentation of specialized metabolism.</title>
        <authorList>
            <person name="Sun S."/>
            <person name="Shen X."/>
            <person name="Li Y."/>
            <person name="Li Y."/>
            <person name="Wang S."/>
            <person name="Li R."/>
            <person name="Zhang H."/>
            <person name="Shen G."/>
            <person name="Guo B."/>
            <person name="Wei J."/>
            <person name="Xu J."/>
            <person name="St-Pierre B."/>
            <person name="Chen S."/>
            <person name="Sun C."/>
        </authorList>
    </citation>
    <scope>NUCLEOTIDE SEQUENCE [LARGE SCALE GENOMIC DNA]</scope>
</reference>
<name>A0ACC0A4L7_CATRO</name>
<proteinExistence type="predicted"/>
<dbReference type="EMBL" id="CM044707">
    <property type="protein sequence ID" value="KAI5655190.1"/>
    <property type="molecule type" value="Genomic_DNA"/>
</dbReference>